<feature type="compositionally biased region" description="Basic and acidic residues" evidence="1">
    <location>
        <begin position="205"/>
        <end position="217"/>
    </location>
</feature>
<name>A0ABN7SYW3_OIKDI</name>
<dbReference type="EMBL" id="OU015567">
    <property type="protein sequence ID" value="CAG5109962.1"/>
    <property type="molecule type" value="Genomic_DNA"/>
</dbReference>
<protein>
    <submittedName>
        <fullName evidence="3">Oidioi.mRNA.OKI2018_I69.chr2.g4427.t1.cds</fullName>
    </submittedName>
</protein>
<evidence type="ECO:0000256" key="1">
    <source>
        <dbReference type="SAM" id="MobiDB-lite"/>
    </source>
</evidence>
<sequence length="248" mass="27951">MLILIVSLIGCIFGQKIPKQYQKICNDRTCKTCDKYLVNLIIKKNNGLEISQPNKDDKILSFCTGILQAEIPTDNGKVMCCHHNDHGIQFGFAEDLCNSKVEQEEESKIMSLIGETCPGGDCNDLLLENSETNDRNTNNIRFAANKCFEKESAKMIKVLYFLGIGMMAFACVALFMAYSRHRAPDFRAYQSEIVKQNEKMLCNRDLEKSEGFGDPKPAKSSRPSGQRDEPKQWACRLSNSSESLRSLP</sequence>
<evidence type="ECO:0000256" key="2">
    <source>
        <dbReference type="SAM" id="Phobius"/>
    </source>
</evidence>
<evidence type="ECO:0000313" key="3">
    <source>
        <dbReference type="EMBL" id="CAG5109962.1"/>
    </source>
</evidence>
<keyword evidence="2" id="KW-0812">Transmembrane</keyword>
<feature type="region of interest" description="Disordered" evidence="1">
    <location>
        <begin position="205"/>
        <end position="248"/>
    </location>
</feature>
<feature type="compositionally biased region" description="Low complexity" evidence="1">
    <location>
        <begin position="236"/>
        <end position="248"/>
    </location>
</feature>
<keyword evidence="2" id="KW-1133">Transmembrane helix</keyword>
<dbReference type="Proteomes" id="UP001158576">
    <property type="component" value="Chromosome 2"/>
</dbReference>
<feature type="transmembrane region" description="Helical" evidence="2">
    <location>
        <begin position="158"/>
        <end position="178"/>
    </location>
</feature>
<evidence type="ECO:0000313" key="4">
    <source>
        <dbReference type="Proteomes" id="UP001158576"/>
    </source>
</evidence>
<proteinExistence type="predicted"/>
<keyword evidence="4" id="KW-1185">Reference proteome</keyword>
<accession>A0ABN7SYW3</accession>
<organism evidence="3 4">
    <name type="scientific">Oikopleura dioica</name>
    <name type="common">Tunicate</name>
    <dbReference type="NCBI Taxonomy" id="34765"/>
    <lineage>
        <taxon>Eukaryota</taxon>
        <taxon>Metazoa</taxon>
        <taxon>Chordata</taxon>
        <taxon>Tunicata</taxon>
        <taxon>Appendicularia</taxon>
        <taxon>Copelata</taxon>
        <taxon>Oikopleuridae</taxon>
        <taxon>Oikopleura</taxon>
    </lineage>
</organism>
<keyword evidence="2" id="KW-0472">Membrane</keyword>
<reference evidence="3 4" key="1">
    <citation type="submission" date="2021-04" db="EMBL/GenBank/DDBJ databases">
        <authorList>
            <person name="Bliznina A."/>
        </authorList>
    </citation>
    <scope>NUCLEOTIDE SEQUENCE [LARGE SCALE GENOMIC DNA]</scope>
</reference>
<gene>
    <name evidence="3" type="ORF">OKIOD_LOCUS13192</name>
</gene>